<dbReference type="InterPro" id="IPR038090">
    <property type="entry name" value="Cdt1_C_WH_dom_sf"/>
</dbReference>
<dbReference type="Pfam" id="PF16679">
    <property type="entry name" value="CDT1_C"/>
    <property type="match status" value="1"/>
</dbReference>
<evidence type="ECO:0000256" key="2">
    <source>
        <dbReference type="ARBA" id="ARBA00023306"/>
    </source>
</evidence>
<reference evidence="4 5" key="1">
    <citation type="journal article" date="2023" name="Plants (Basel)">
        <title>Bridging the Gap: Combining Genomics and Transcriptomics Approaches to Understand Stylosanthes scabra, an Orphan Legume from the Brazilian Caatinga.</title>
        <authorList>
            <person name="Ferreira-Neto J.R.C."/>
            <person name="da Silva M.D."/>
            <person name="Binneck E."/>
            <person name="de Melo N.F."/>
            <person name="da Silva R.H."/>
            <person name="de Melo A.L.T.M."/>
            <person name="Pandolfi V."/>
            <person name="Bustamante F.O."/>
            <person name="Brasileiro-Vidal A.C."/>
            <person name="Benko-Iseppon A.M."/>
        </authorList>
    </citation>
    <scope>NUCLEOTIDE SEQUENCE [LARGE SCALE GENOMIC DNA]</scope>
    <source>
        <tissue evidence="4">Leaves</tissue>
    </source>
</reference>
<proteinExistence type="inferred from homology"/>
<dbReference type="InterPro" id="IPR045173">
    <property type="entry name" value="Cdt1"/>
</dbReference>
<dbReference type="InterPro" id="IPR032054">
    <property type="entry name" value="Cdt1_C"/>
</dbReference>
<evidence type="ECO:0000256" key="1">
    <source>
        <dbReference type="ARBA" id="ARBA00008356"/>
    </source>
</evidence>
<gene>
    <name evidence="4" type="primary">CDT1A_2</name>
    <name evidence="4" type="ORF">PIB30_102215</name>
</gene>
<organism evidence="4 5">
    <name type="scientific">Stylosanthes scabra</name>
    <dbReference type="NCBI Taxonomy" id="79078"/>
    <lineage>
        <taxon>Eukaryota</taxon>
        <taxon>Viridiplantae</taxon>
        <taxon>Streptophyta</taxon>
        <taxon>Embryophyta</taxon>
        <taxon>Tracheophyta</taxon>
        <taxon>Spermatophyta</taxon>
        <taxon>Magnoliopsida</taxon>
        <taxon>eudicotyledons</taxon>
        <taxon>Gunneridae</taxon>
        <taxon>Pentapetalae</taxon>
        <taxon>rosids</taxon>
        <taxon>fabids</taxon>
        <taxon>Fabales</taxon>
        <taxon>Fabaceae</taxon>
        <taxon>Papilionoideae</taxon>
        <taxon>50 kb inversion clade</taxon>
        <taxon>dalbergioids sensu lato</taxon>
        <taxon>Dalbergieae</taxon>
        <taxon>Pterocarpus clade</taxon>
        <taxon>Stylosanthes</taxon>
    </lineage>
</organism>
<evidence type="ECO:0000259" key="3">
    <source>
        <dbReference type="Pfam" id="PF16679"/>
    </source>
</evidence>
<evidence type="ECO:0000313" key="5">
    <source>
        <dbReference type="Proteomes" id="UP001341840"/>
    </source>
</evidence>
<dbReference type="PANTHER" id="PTHR28637">
    <property type="entry name" value="DNA REPLICATION FACTOR CDT1"/>
    <property type="match status" value="1"/>
</dbReference>
<sequence length="108" mass="12215">MEERDPAISQAKRRKRMIAGLPKMFNMIHLLLQSMNRSVITKAELVSKIISGNCGIVDRREVEEQLNLLLELAPEWISEKLASSGDFLFCINKMVDAMAIRAALEEAK</sequence>
<dbReference type="PANTHER" id="PTHR28637:SF1">
    <property type="entry name" value="DNA REPLICATION FACTOR CDT1"/>
    <property type="match status" value="1"/>
</dbReference>
<comment type="caution">
    <text evidence="4">The sequence shown here is derived from an EMBL/GenBank/DDBJ whole genome shotgun (WGS) entry which is preliminary data.</text>
</comment>
<comment type="similarity">
    <text evidence="1">Belongs to the Cdt1 family.</text>
</comment>
<protein>
    <submittedName>
        <fullName evidence="4">CDT1-like protein a, chloroplastic</fullName>
    </submittedName>
</protein>
<evidence type="ECO:0000313" key="4">
    <source>
        <dbReference type="EMBL" id="MED6153465.1"/>
    </source>
</evidence>
<feature type="domain" description="DNA replication factor Cdt1 C-terminal" evidence="3">
    <location>
        <begin position="2"/>
        <end position="80"/>
    </location>
</feature>
<accession>A0ABU6TX52</accession>
<name>A0ABU6TX52_9FABA</name>
<dbReference type="Proteomes" id="UP001341840">
    <property type="component" value="Unassembled WGS sequence"/>
</dbReference>
<keyword evidence="5" id="KW-1185">Reference proteome</keyword>
<dbReference type="Gene3D" id="1.10.10.1420">
    <property type="entry name" value="DNA replication factor Cdt1, C-terminal WH domain"/>
    <property type="match status" value="1"/>
</dbReference>
<keyword evidence="2" id="KW-0131">Cell cycle</keyword>
<dbReference type="EMBL" id="JASCZI010093734">
    <property type="protein sequence ID" value="MED6153465.1"/>
    <property type="molecule type" value="Genomic_DNA"/>
</dbReference>